<protein>
    <recommendedName>
        <fullName evidence="1">FAD-binding domain-containing protein</fullName>
    </recommendedName>
</protein>
<evidence type="ECO:0000259" key="1">
    <source>
        <dbReference type="Pfam" id="PF01494"/>
    </source>
</evidence>
<name>A0A6P2D3I2_9BACT</name>
<dbReference type="EMBL" id="LR593886">
    <property type="protein sequence ID" value="VTR95427.1"/>
    <property type="molecule type" value="Genomic_DNA"/>
</dbReference>
<organism evidence="2 3">
    <name type="scientific">Gemmata massiliana</name>
    <dbReference type="NCBI Taxonomy" id="1210884"/>
    <lineage>
        <taxon>Bacteria</taxon>
        <taxon>Pseudomonadati</taxon>
        <taxon>Planctomycetota</taxon>
        <taxon>Planctomycetia</taxon>
        <taxon>Gemmatales</taxon>
        <taxon>Gemmataceae</taxon>
        <taxon>Gemmata</taxon>
    </lineage>
</organism>
<feature type="domain" description="FAD-binding" evidence="1">
    <location>
        <begin position="17"/>
        <end position="319"/>
    </location>
</feature>
<dbReference type="GO" id="GO:0004506">
    <property type="term" value="F:squalene monooxygenase activity"/>
    <property type="evidence" value="ECO:0007669"/>
    <property type="project" value="InterPro"/>
</dbReference>
<sequence>MPHSGSDEQPVFPARLDADVAIVGGGPVGTATALAFSRAGARACLVDARPQNHRLGGEWLHPTGAGILADLGVDFARDEIPHASGRGFAIFPKDGDPIVLPYVGGERAVGCQHHLIVEAIQKRLAHEHNVTVLAGCRVTDVARGRVTVATPGRKGTVEVAAGLVVGADGRQSVVRQTLGHSGGSQPVSYMLGVLIDATALPFIEFGNVFLGGPGPVLAFRVDEHQARVCFDVPADRVAWVRNPADLLVAYQNALPRSVHEACARALASGPPAVAANQWLRRQQYGRNGMALVGDAVGHCHPLCAVGMSVGFLDAVTLAKSRSVEEYASVRRAGGRVPELLSMGLYDLFVGADAGSTELREAVYHTWRSSAAARHDTMRLLAVRETRRAALSVTFARLLVAASRRVVTEVGRRPLAYTFGAVAGFADWAGWFAREALTN</sequence>
<dbReference type="GO" id="GO:0016126">
    <property type="term" value="P:sterol biosynthetic process"/>
    <property type="evidence" value="ECO:0007669"/>
    <property type="project" value="InterPro"/>
</dbReference>
<dbReference type="InterPro" id="IPR040125">
    <property type="entry name" value="Squalene_monox"/>
</dbReference>
<dbReference type="RefSeq" id="WP_162669844.1">
    <property type="nucleotide sequence ID" value="NZ_LR593886.1"/>
</dbReference>
<keyword evidence="3" id="KW-1185">Reference proteome</keyword>
<dbReference type="Gene3D" id="3.50.50.60">
    <property type="entry name" value="FAD/NAD(P)-binding domain"/>
    <property type="match status" value="1"/>
</dbReference>
<evidence type="ECO:0000313" key="2">
    <source>
        <dbReference type="EMBL" id="VTR95427.1"/>
    </source>
</evidence>
<dbReference type="GO" id="GO:0071949">
    <property type="term" value="F:FAD binding"/>
    <property type="evidence" value="ECO:0007669"/>
    <property type="project" value="InterPro"/>
</dbReference>
<evidence type="ECO:0000313" key="3">
    <source>
        <dbReference type="Proteomes" id="UP000464178"/>
    </source>
</evidence>
<dbReference type="InterPro" id="IPR002938">
    <property type="entry name" value="FAD-bd"/>
</dbReference>
<reference evidence="2 3" key="1">
    <citation type="submission" date="2019-05" db="EMBL/GenBank/DDBJ databases">
        <authorList>
            <consortium name="Science for Life Laboratories"/>
        </authorList>
    </citation>
    <scope>NUCLEOTIDE SEQUENCE [LARGE SCALE GENOMIC DNA]</scope>
    <source>
        <strain evidence="2">Soil9</strain>
    </source>
</reference>
<dbReference type="PANTHER" id="PTHR10835:SF0">
    <property type="entry name" value="SQUALENE MONOOXYGENASE"/>
    <property type="match status" value="1"/>
</dbReference>
<proteinExistence type="predicted"/>
<gene>
    <name evidence="2" type="ORF">SOIL9_22870</name>
</gene>
<dbReference type="KEGG" id="gms:SOIL9_22870"/>
<dbReference type="PANTHER" id="PTHR10835">
    <property type="entry name" value="SQUALENE MONOOXYGENASE"/>
    <property type="match status" value="1"/>
</dbReference>
<dbReference type="Proteomes" id="UP000464178">
    <property type="component" value="Chromosome"/>
</dbReference>
<dbReference type="Pfam" id="PF01494">
    <property type="entry name" value="FAD_binding_3"/>
    <property type="match status" value="1"/>
</dbReference>
<dbReference type="AlphaFoldDB" id="A0A6P2D3I2"/>
<accession>A0A6P2D3I2</accession>
<dbReference type="InterPro" id="IPR036188">
    <property type="entry name" value="FAD/NAD-bd_sf"/>
</dbReference>
<dbReference type="SUPFAM" id="SSF51905">
    <property type="entry name" value="FAD/NAD(P)-binding domain"/>
    <property type="match status" value="1"/>
</dbReference>
<keyword evidence="2" id="KW-0503">Monooxygenase</keyword>
<keyword evidence="2" id="KW-0560">Oxidoreductase</keyword>
<dbReference type="PRINTS" id="PR00420">
    <property type="entry name" value="RNGMNOXGNASE"/>
</dbReference>